<sequence>MPLIAALLMTLGLAFVPAAQGASGVPTASVGTPVSAGVRRHLRVPTTMRWRAIDKRDVLLWTGREEVWHLQLAGDCRALPTTGRLGFTAHRGHLVAGRDEIRGDGGACTIANIVAAPPAPRDGNPQAPTYPAWRIEVSRHTASNGAVR</sequence>
<feature type="signal peptide" evidence="1">
    <location>
        <begin position="1"/>
        <end position="21"/>
    </location>
</feature>
<accession>A0A4U0PS46</accession>
<organism evidence="2 3">
    <name type="scientific">Chitiniphilus eburneus</name>
    <dbReference type="NCBI Taxonomy" id="2571148"/>
    <lineage>
        <taxon>Bacteria</taxon>
        <taxon>Pseudomonadati</taxon>
        <taxon>Pseudomonadota</taxon>
        <taxon>Betaproteobacteria</taxon>
        <taxon>Neisseriales</taxon>
        <taxon>Chitinibacteraceae</taxon>
        <taxon>Chitiniphilus</taxon>
    </lineage>
</organism>
<dbReference type="EMBL" id="SUMF01000035">
    <property type="protein sequence ID" value="TJZ65814.1"/>
    <property type="molecule type" value="Genomic_DNA"/>
</dbReference>
<feature type="chain" id="PRO_5020818041" evidence="1">
    <location>
        <begin position="22"/>
        <end position="148"/>
    </location>
</feature>
<dbReference type="InterPro" id="IPR045500">
    <property type="entry name" value="DUF6491"/>
</dbReference>
<gene>
    <name evidence="2" type="ORF">FAZ21_17875</name>
</gene>
<keyword evidence="3" id="KW-1185">Reference proteome</keyword>
<name>A0A4U0PS46_9NEIS</name>
<protein>
    <submittedName>
        <fullName evidence="2">Uncharacterized protein</fullName>
    </submittedName>
</protein>
<proteinExistence type="predicted"/>
<dbReference type="Pfam" id="PF20101">
    <property type="entry name" value="DUF6491"/>
    <property type="match status" value="1"/>
</dbReference>
<evidence type="ECO:0000256" key="1">
    <source>
        <dbReference type="SAM" id="SignalP"/>
    </source>
</evidence>
<evidence type="ECO:0000313" key="3">
    <source>
        <dbReference type="Proteomes" id="UP000310016"/>
    </source>
</evidence>
<comment type="caution">
    <text evidence="2">The sequence shown here is derived from an EMBL/GenBank/DDBJ whole genome shotgun (WGS) entry which is preliminary data.</text>
</comment>
<keyword evidence="1" id="KW-0732">Signal</keyword>
<reference evidence="2 3" key="1">
    <citation type="submission" date="2019-04" db="EMBL/GenBank/DDBJ databases">
        <title>Chitiniphilus eburnea sp. nov., a novel chitinolytic bacterium isolated from aquaculture sludge.</title>
        <authorList>
            <person name="Sheng M."/>
        </authorList>
    </citation>
    <scope>NUCLEOTIDE SEQUENCE [LARGE SCALE GENOMIC DNA]</scope>
    <source>
        <strain evidence="2 3">HX-2-15</strain>
    </source>
</reference>
<dbReference type="Proteomes" id="UP000310016">
    <property type="component" value="Unassembled WGS sequence"/>
</dbReference>
<dbReference type="AlphaFoldDB" id="A0A4U0PS46"/>
<evidence type="ECO:0000313" key="2">
    <source>
        <dbReference type="EMBL" id="TJZ65814.1"/>
    </source>
</evidence>
<dbReference type="OrthoDB" id="9182807at2"/>
<dbReference type="RefSeq" id="WP_136774796.1">
    <property type="nucleotide sequence ID" value="NZ_CP156074.1"/>
</dbReference>